<feature type="domain" description="MobA-like NTP transferase" evidence="2">
    <location>
        <begin position="14"/>
        <end position="155"/>
    </location>
</feature>
<dbReference type="PANTHER" id="PTHR43777">
    <property type="entry name" value="MOLYBDENUM COFACTOR CYTIDYLYLTRANSFERASE"/>
    <property type="match status" value="1"/>
</dbReference>
<evidence type="ECO:0000313" key="4">
    <source>
        <dbReference type="Proteomes" id="UP001156882"/>
    </source>
</evidence>
<dbReference type="Proteomes" id="UP001156882">
    <property type="component" value="Unassembled WGS sequence"/>
</dbReference>
<sequence>MFDEDDLPLTDYIAVVLAGGEGQRMGRNKLLMEISARPMIRHVVETVRGVFSDIIVVTGHQRERVEETLERSPVEFVDSPAADGAAAAVRVGMAQARRRASYSACKGIVLCIGDQPRLTEREIVGLIEVYDAGDKSKPLIPVREEHRGYPVIIPPDFDLGDIDLSSESVVADFAGRVAVFPTKNPVYVSSVDTPEDYRTFFAI</sequence>
<keyword evidence="1" id="KW-0460">Magnesium</keyword>
<evidence type="ECO:0000313" key="3">
    <source>
        <dbReference type="EMBL" id="GLS23997.1"/>
    </source>
</evidence>
<evidence type="ECO:0000256" key="1">
    <source>
        <dbReference type="ARBA" id="ARBA00022842"/>
    </source>
</evidence>
<dbReference type="SUPFAM" id="SSF53448">
    <property type="entry name" value="Nucleotide-diphospho-sugar transferases"/>
    <property type="match status" value="1"/>
</dbReference>
<name>A0ABQ6D0B8_9HYPH</name>
<evidence type="ECO:0000259" key="2">
    <source>
        <dbReference type="Pfam" id="PF12804"/>
    </source>
</evidence>
<dbReference type="Gene3D" id="3.90.550.10">
    <property type="entry name" value="Spore Coat Polysaccharide Biosynthesis Protein SpsA, Chain A"/>
    <property type="match status" value="1"/>
</dbReference>
<gene>
    <name evidence="3" type="ORF">GCM10007874_70180</name>
</gene>
<dbReference type="InterPro" id="IPR029044">
    <property type="entry name" value="Nucleotide-diphossugar_trans"/>
</dbReference>
<dbReference type="RefSeq" id="WP_284316915.1">
    <property type="nucleotide sequence ID" value="NZ_BSPC01000093.1"/>
</dbReference>
<protein>
    <recommendedName>
        <fullName evidence="2">MobA-like NTP transferase domain-containing protein</fullName>
    </recommendedName>
</protein>
<reference evidence="4" key="1">
    <citation type="journal article" date="2019" name="Int. J. Syst. Evol. Microbiol.">
        <title>The Global Catalogue of Microorganisms (GCM) 10K type strain sequencing project: providing services to taxonomists for standard genome sequencing and annotation.</title>
        <authorList>
            <consortium name="The Broad Institute Genomics Platform"/>
            <consortium name="The Broad Institute Genome Sequencing Center for Infectious Disease"/>
            <person name="Wu L."/>
            <person name="Ma J."/>
        </authorList>
    </citation>
    <scope>NUCLEOTIDE SEQUENCE [LARGE SCALE GENOMIC DNA]</scope>
    <source>
        <strain evidence="4">NBRC 101365</strain>
    </source>
</reference>
<dbReference type="EMBL" id="BSPC01000093">
    <property type="protein sequence ID" value="GLS23997.1"/>
    <property type="molecule type" value="Genomic_DNA"/>
</dbReference>
<dbReference type="InterPro" id="IPR025877">
    <property type="entry name" value="MobA-like_NTP_Trfase"/>
</dbReference>
<comment type="caution">
    <text evidence="3">The sequence shown here is derived from an EMBL/GenBank/DDBJ whole genome shotgun (WGS) entry which is preliminary data.</text>
</comment>
<keyword evidence="4" id="KW-1185">Reference proteome</keyword>
<accession>A0ABQ6D0B8</accession>
<proteinExistence type="predicted"/>
<organism evidence="3 4">
    <name type="scientific">Labrys miyagiensis</name>
    <dbReference type="NCBI Taxonomy" id="346912"/>
    <lineage>
        <taxon>Bacteria</taxon>
        <taxon>Pseudomonadati</taxon>
        <taxon>Pseudomonadota</taxon>
        <taxon>Alphaproteobacteria</taxon>
        <taxon>Hyphomicrobiales</taxon>
        <taxon>Xanthobacteraceae</taxon>
        <taxon>Labrys</taxon>
    </lineage>
</organism>
<dbReference type="Pfam" id="PF12804">
    <property type="entry name" value="NTP_transf_3"/>
    <property type="match status" value="1"/>
</dbReference>
<dbReference type="PANTHER" id="PTHR43777:SF1">
    <property type="entry name" value="MOLYBDENUM COFACTOR CYTIDYLYLTRANSFERASE"/>
    <property type="match status" value="1"/>
</dbReference>